<protein>
    <submittedName>
        <fullName evidence="3">Phosphatase PAP2 family protein</fullName>
    </submittedName>
</protein>
<feature type="domain" description="Phosphatidic acid phosphatase type 2/haloperoxidase" evidence="2">
    <location>
        <begin position="104"/>
        <end position="214"/>
    </location>
</feature>
<feature type="transmembrane region" description="Helical" evidence="1">
    <location>
        <begin position="199"/>
        <end position="222"/>
    </location>
</feature>
<evidence type="ECO:0000256" key="1">
    <source>
        <dbReference type="SAM" id="Phobius"/>
    </source>
</evidence>
<dbReference type="PANTHER" id="PTHR14969:SF13">
    <property type="entry name" value="AT30094P"/>
    <property type="match status" value="1"/>
</dbReference>
<reference evidence="3 4" key="1">
    <citation type="journal article" date="2005" name="Int. J. Syst. Evol. Microbiol.">
        <title>Halobacillus yeomjeoni sp. nov., isolated from a marine solar saltern in Korea.</title>
        <authorList>
            <person name="Yoon J.H."/>
            <person name="Kang S.J."/>
            <person name="Lee C.H."/>
            <person name="Oh H.W."/>
            <person name="Oh T.K."/>
        </authorList>
    </citation>
    <scope>NUCLEOTIDE SEQUENCE [LARGE SCALE GENOMIC DNA]</scope>
    <source>
        <strain evidence="3 4">KCTC 3957</strain>
    </source>
</reference>
<feature type="transmembrane region" description="Helical" evidence="1">
    <location>
        <begin position="100"/>
        <end position="119"/>
    </location>
</feature>
<feature type="transmembrane region" description="Helical" evidence="1">
    <location>
        <begin position="139"/>
        <end position="159"/>
    </location>
</feature>
<organism evidence="3 4">
    <name type="scientific">Halobacillus yeomjeoni</name>
    <dbReference type="NCBI Taxonomy" id="311194"/>
    <lineage>
        <taxon>Bacteria</taxon>
        <taxon>Bacillati</taxon>
        <taxon>Bacillota</taxon>
        <taxon>Bacilli</taxon>
        <taxon>Bacillales</taxon>
        <taxon>Bacillaceae</taxon>
        <taxon>Halobacillus</taxon>
    </lineage>
</organism>
<dbReference type="RefSeq" id="WP_197317786.1">
    <property type="nucleotide sequence ID" value="NZ_JADZSC010000003.1"/>
</dbReference>
<dbReference type="EMBL" id="JADZSC010000003">
    <property type="protein sequence ID" value="MBH0231144.1"/>
    <property type="molecule type" value="Genomic_DNA"/>
</dbReference>
<evidence type="ECO:0000313" key="3">
    <source>
        <dbReference type="EMBL" id="MBH0231144.1"/>
    </source>
</evidence>
<sequence>MLFSGTKVSDLSKASVFTILIGFITIGVAFNLFFELADQVMEDEKFLFDQWAIDVVVAIQSGWLDQTFTWITETGSVWWITTASIILVVYLFLGSAFSRWVAVYFIINMLGISALTKLLKLYFERQRPEVLAEYDGTGFSFPSGHSTGAIVFYGFLVYLVTITHWKKSLKWILNSFLVLLILAVGLSRVYLGVHFLTDILAGFLFGLAWLFVCISALEMTLWNQRRRRK</sequence>
<dbReference type="SMART" id="SM00014">
    <property type="entry name" value="acidPPc"/>
    <property type="match status" value="1"/>
</dbReference>
<dbReference type="SUPFAM" id="SSF48317">
    <property type="entry name" value="Acid phosphatase/Vanadium-dependent haloperoxidase"/>
    <property type="match status" value="1"/>
</dbReference>
<accession>A0A931HXD0</accession>
<feature type="transmembrane region" description="Helical" evidence="1">
    <location>
        <begin position="14"/>
        <end position="34"/>
    </location>
</feature>
<dbReference type="InterPro" id="IPR000326">
    <property type="entry name" value="PAP2/HPO"/>
</dbReference>
<dbReference type="AlphaFoldDB" id="A0A931HXD0"/>
<dbReference type="Gene3D" id="1.20.144.10">
    <property type="entry name" value="Phosphatidic acid phosphatase type 2/haloperoxidase"/>
    <property type="match status" value="2"/>
</dbReference>
<keyword evidence="1" id="KW-1133">Transmembrane helix</keyword>
<dbReference type="Proteomes" id="UP000614490">
    <property type="component" value="Unassembled WGS sequence"/>
</dbReference>
<dbReference type="CDD" id="cd03392">
    <property type="entry name" value="PAP2_like_2"/>
    <property type="match status" value="1"/>
</dbReference>
<dbReference type="Pfam" id="PF01569">
    <property type="entry name" value="PAP2"/>
    <property type="match status" value="1"/>
</dbReference>
<dbReference type="InterPro" id="IPR036938">
    <property type="entry name" value="PAP2/HPO_sf"/>
</dbReference>
<keyword evidence="4" id="KW-1185">Reference proteome</keyword>
<dbReference type="PANTHER" id="PTHR14969">
    <property type="entry name" value="SPHINGOSINE-1-PHOSPHATE PHOSPHOHYDROLASE"/>
    <property type="match status" value="1"/>
</dbReference>
<comment type="caution">
    <text evidence="3">The sequence shown here is derived from an EMBL/GenBank/DDBJ whole genome shotgun (WGS) entry which is preliminary data.</text>
</comment>
<gene>
    <name evidence="3" type="ORF">H0267_13030</name>
</gene>
<feature type="transmembrane region" description="Helical" evidence="1">
    <location>
        <begin position="171"/>
        <end position="193"/>
    </location>
</feature>
<keyword evidence="1" id="KW-0812">Transmembrane</keyword>
<proteinExistence type="predicted"/>
<evidence type="ECO:0000313" key="4">
    <source>
        <dbReference type="Proteomes" id="UP000614490"/>
    </source>
</evidence>
<name>A0A931HXD0_9BACI</name>
<feature type="transmembrane region" description="Helical" evidence="1">
    <location>
        <begin position="76"/>
        <end position="93"/>
    </location>
</feature>
<evidence type="ECO:0000259" key="2">
    <source>
        <dbReference type="SMART" id="SM00014"/>
    </source>
</evidence>
<keyword evidence="1" id="KW-0472">Membrane</keyword>